<feature type="coiled-coil region" evidence="1">
    <location>
        <begin position="38"/>
        <end position="65"/>
    </location>
</feature>
<evidence type="ECO:0000259" key="3">
    <source>
        <dbReference type="Pfam" id="PF23080"/>
    </source>
</evidence>
<dbReference type="InterPro" id="IPR055474">
    <property type="entry name" value="DUF7046"/>
</dbReference>
<dbReference type="FunFam" id="2.60.40.2700:FF:000001">
    <property type="entry name" value="Transmembrane protein"/>
    <property type="match status" value="1"/>
</dbReference>
<feature type="domain" description="DUF7046" evidence="3">
    <location>
        <begin position="646"/>
        <end position="738"/>
    </location>
</feature>
<gene>
    <name evidence="5" type="ORF">Nepgr_009520</name>
</gene>
<keyword evidence="1" id="KW-0175">Coiled coil</keyword>
<feature type="compositionally biased region" description="Polar residues" evidence="2">
    <location>
        <begin position="142"/>
        <end position="153"/>
    </location>
</feature>
<dbReference type="PANTHER" id="PTHR31149">
    <property type="entry name" value="EXPRESSED PROTEIN"/>
    <property type="match status" value="1"/>
</dbReference>
<evidence type="ECO:0000256" key="2">
    <source>
        <dbReference type="SAM" id="MobiDB-lite"/>
    </source>
</evidence>
<dbReference type="Pfam" id="PF23197">
    <property type="entry name" value="IG_AIR9"/>
    <property type="match status" value="1"/>
</dbReference>
<comment type="caution">
    <text evidence="5">The sequence shown here is derived from an EMBL/GenBank/DDBJ whole genome shotgun (WGS) entry which is preliminary data.</text>
</comment>
<dbReference type="GO" id="GO:0005886">
    <property type="term" value="C:plasma membrane"/>
    <property type="evidence" value="ECO:0007669"/>
    <property type="project" value="TreeGrafter"/>
</dbReference>
<feature type="region of interest" description="Disordered" evidence="2">
    <location>
        <begin position="337"/>
        <end position="363"/>
    </location>
</feature>
<sequence length="748" mass="82779">MENGGLAAKLSGLSVNDDAKDYSLIQVMNAVEAAETIIKQQADVNSRLRAELQRKDQELEILKLDKPTAQRSHSNDSYDDHGEVFFKAHRTASMSNPQDTLIFHHDAIPKSEDPAENHSGISRNNGILNSLPGGHTDADNAGFTQRSSPSASSLLPGRYPIDGDYGAHSNVPGQGLMPVAESNNSINLLKQDLFQKIREREEEILQLRKQLTDYSIKEAQIRKEKYVLEKRIAHMRMAFDQQQQDLVGDASKAISYRQDIIEENVRLTYQLEDAQQERTTFVSYLLPLLAEYLMQPPVPDAKSIVSSVKVLFKHLQEKLIITEAKLKESHYQLTPWRSDGNGQRFVPQSPQHSSGSALSSEKKGLELVPQPAYSPANAATEPQMGTNWDIGGYHARQGGLSSAVTKNMELDDLGRYSPLASRNTAEQDVSLQVAASRDGLHTSHYHGETINRHVKDPGGSFGMEESYVEGRSSEGQHPPGNWGSGVSPYTSTIDEPSSYSHYLQPVPEESSSSFSEAADDRLPAVEGLQISGEAYPGQELQATGFSINGTTCCNFEWVRHLEDGSINYIEGAKQPSYLVTADDIDTYLAIEIQPLDDRKRKGELVKVFANENRKITCDPAMQSEIEKNLYSGHASYTVSLLTGSPNTWELATLAIKRESYSINCRGPIGVINEKFLPATTVSVIYGHPSEFSIGTLNGVVHILRAEGSIPKISSLRDAIVLTLRRFMVKVGERKKGKKGKRRSLFGYF</sequence>
<name>A0AAD3XKF2_NEPGR</name>
<keyword evidence="6" id="KW-1185">Reference proteome</keyword>
<dbReference type="InterPro" id="IPR056284">
    <property type="entry name" value="AIR9-like_A9"/>
</dbReference>
<feature type="region of interest" description="Disordered" evidence="2">
    <location>
        <begin position="112"/>
        <end position="159"/>
    </location>
</feature>
<dbReference type="Gene3D" id="2.60.40.2700">
    <property type="match status" value="1"/>
</dbReference>
<proteinExistence type="predicted"/>
<feature type="compositionally biased region" description="Polar residues" evidence="2">
    <location>
        <begin position="487"/>
        <end position="501"/>
    </location>
</feature>
<dbReference type="Pfam" id="PF23080">
    <property type="entry name" value="DUF7046"/>
    <property type="match status" value="1"/>
</dbReference>
<dbReference type="PANTHER" id="PTHR31149:SF10">
    <property type="entry name" value="OS05G0100900 PROTEIN"/>
    <property type="match status" value="1"/>
</dbReference>
<dbReference type="EMBL" id="BSYO01000007">
    <property type="protein sequence ID" value="GMH07680.1"/>
    <property type="molecule type" value="Genomic_DNA"/>
</dbReference>
<dbReference type="Proteomes" id="UP001279734">
    <property type="component" value="Unassembled WGS sequence"/>
</dbReference>
<feature type="domain" description="AIR9-like A9" evidence="4">
    <location>
        <begin position="525"/>
        <end position="607"/>
    </location>
</feature>
<evidence type="ECO:0000259" key="4">
    <source>
        <dbReference type="Pfam" id="PF23197"/>
    </source>
</evidence>
<accession>A0AAD3XKF2</accession>
<evidence type="ECO:0000256" key="1">
    <source>
        <dbReference type="SAM" id="Coils"/>
    </source>
</evidence>
<feature type="compositionally biased region" description="Basic and acidic residues" evidence="2">
    <location>
        <begin position="442"/>
        <end position="456"/>
    </location>
</feature>
<feature type="coiled-coil region" evidence="1">
    <location>
        <begin position="190"/>
        <end position="217"/>
    </location>
</feature>
<feature type="compositionally biased region" description="Polar residues" evidence="2">
    <location>
        <begin position="119"/>
        <end position="128"/>
    </location>
</feature>
<dbReference type="AlphaFoldDB" id="A0AAD3XKF2"/>
<evidence type="ECO:0000313" key="6">
    <source>
        <dbReference type="Proteomes" id="UP001279734"/>
    </source>
</evidence>
<protein>
    <submittedName>
        <fullName evidence="5">Uncharacterized protein</fullName>
    </submittedName>
</protein>
<feature type="region of interest" description="Disordered" evidence="2">
    <location>
        <begin position="442"/>
        <end position="519"/>
    </location>
</feature>
<reference evidence="5" key="1">
    <citation type="submission" date="2023-05" db="EMBL/GenBank/DDBJ databases">
        <title>Nepenthes gracilis genome sequencing.</title>
        <authorList>
            <person name="Fukushima K."/>
        </authorList>
    </citation>
    <scope>NUCLEOTIDE SEQUENCE</scope>
    <source>
        <strain evidence="5">SING2019-196</strain>
    </source>
</reference>
<feature type="compositionally biased region" description="Polar residues" evidence="2">
    <location>
        <begin position="346"/>
        <end position="359"/>
    </location>
</feature>
<organism evidence="5 6">
    <name type="scientific">Nepenthes gracilis</name>
    <name type="common">Slender pitcher plant</name>
    <dbReference type="NCBI Taxonomy" id="150966"/>
    <lineage>
        <taxon>Eukaryota</taxon>
        <taxon>Viridiplantae</taxon>
        <taxon>Streptophyta</taxon>
        <taxon>Embryophyta</taxon>
        <taxon>Tracheophyta</taxon>
        <taxon>Spermatophyta</taxon>
        <taxon>Magnoliopsida</taxon>
        <taxon>eudicotyledons</taxon>
        <taxon>Gunneridae</taxon>
        <taxon>Pentapetalae</taxon>
        <taxon>Caryophyllales</taxon>
        <taxon>Nepenthaceae</taxon>
        <taxon>Nepenthes</taxon>
    </lineage>
</organism>
<evidence type="ECO:0000313" key="5">
    <source>
        <dbReference type="EMBL" id="GMH07680.1"/>
    </source>
</evidence>